<keyword evidence="3" id="KW-0408">Iron</keyword>
<proteinExistence type="inferred from homology"/>
<dbReference type="PANTHER" id="PTHR47955">
    <property type="entry name" value="CYTOCHROME P450 FAMILY 71 PROTEIN"/>
    <property type="match status" value="1"/>
</dbReference>
<dbReference type="GO" id="GO:0016705">
    <property type="term" value="F:oxidoreductase activity, acting on paired donors, with incorporation or reduction of molecular oxygen"/>
    <property type="evidence" value="ECO:0007669"/>
    <property type="project" value="InterPro"/>
</dbReference>
<dbReference type="GO" id="GO:0004497">
    <property type="term" value="F:monooxygenase activity"/>
    <property type="evidence" value="ECO:0007669"/>
    <property type="project" value="InterPro"/>
</dbReference>
<gene>
    <name evidence="4" type="ordered locus">LOC_Os03g37070</name>
</gene>
<organism evidence="4">
    <name type="scientific">Oryza sativa subsp. japonica</name>
    <name type="common">Rice</name>
    <dbReference type="NCBI Taxonomy" id="39947"/>
    <lineage>
        <taxon>Eukaryota</taxon>
        <taxon>Viridiplantae</taxon>
        <taxon>Streptophyta</taxon>
        <taxon>Embryophyta</taxon>
        <taxon>Tracheophyta</taxon>
        <taxon>Spermatophyta</taxon>
        <taxon>Magnoliopsida</taxon>
        <taxon>Liliopsida</taxon>
        <taxon>Poales</taxon>
        <taxon>Poaceae</taxon>
        <taxon>BOP clade</taxon>
        <taxon>Oryzoideae</taxon>
        <taxon>Oryzeae</taxon>
        <taxon>Oryzinae</taxon>
        <taxon>Oryza</taxon>
        <taxon>Oryza sativa</taxon>
    </lineage>
</organism>
<protein>
    <submittedName>
        <fullName evidence="4">Cytochrome P450 71E1, putative</fullName>
    </submittedName>
</protein>
<dbReference type="InterPro" id="IPR036396">
    <property type="entry name" value="Cyt_P450_sf"/>
</dbReference>
<dbReference type="GO" id="GO:0020037">
    <property type="term" value="F:heme binding"/>
    <property type="evidence" value="ECO:0007669"/>
    <property type="project" value="InterPro"/>
</dbReference>
<dbReference type="EMBL" id="DP000009">
    <property type="protein sequence ID" value="ABF97175.1"/>
    <property type="molecule type" value="Genomic_DNA"/>
</dbReference>
<evidence type="ECO:0000256" key="1">
    <source>
        <dbReference type="ARBA" id="ARBA00010617"/>
    </source>
</evidence>
<dbReference type="GO" id="GO:0005506">
    <property type="term" value="F:iron ion binding"/>
    <property type="evidence" value="ECO:0007669"/>
    <property type="project" value="InterPro"/>
</dbReference>
<reference evidence="4" key="1">
    <citation type="journal article" date="2005" name="Genome Res.">
        <title>Sequence, annotation, and analysis of synteny between rice chromosome 3 and diverged grass species.</title>
        <authorList>
            <consortium name="Rice Chromosome 3 Sequencing Consortium"/>
            <person name="Buell C.R."/>
            <person name="Yuan Q."/>
            <person name="Ouyang S."/>
            <person name="Liu J."/>
            <person name="Zhu W."/>
            <person name="Wang A."/>
            <person name="Maiti R."/>
            <person name="Haas B."/>
            <person name="Wortman J."/>
            <person name="Pertea M."/>
            <person name="Jones K.M."/>
            <person name="Kim M."/>
            <person name="Overton L."/>
            <person name="Tsitrin T."/>
            <person name="Fadrosh D."/>
            <person name="Bera J."/>
            <person name="Weaver B."/>
            <person name="Jin S."/>
            <person name="Johri S."/>
            <person name="Reardon M."/>
            <person name="Webb K."/>
            <person name="Hill J."/>
            <person name="Moffat K."/>
            <person name="Tallon L."/>
            <person name="Van Aken S."/>
            <person name="Lewis M."/>
            <person name="Utterback T."/>
            <person name="Feldblyum T."/>
            <person name="Zismann V."/>
            <person name="Iobst S."/>
            <person name="Hsiao J."/>
            <person name="de Vazeille A.R."/>
            <person name="Salzberg S.L."/>
            <person name="White O."/>
            <person name="Fraser C."/>
            <person name="Yu Y."/>
            <person name="Kim H."/>
            <person name="Rambo T."/>
            <person name="Currie J."/>
            <person name="Collura K."/>
            <person name="Kernodle-Thompson S."/>
            <person name="Wei F."/>
            <person name="Kudrna K."/>
            <person name="Ammiraju J.S."/>
            <person name="Luo M."/>
            <person name="Goicoechea J.L."/>
            <person name="Wing R.A."/>
            <person name="Henry D."/>
            <person name="Oates R."/>
            <person name="Palmer M."/>
            <person name="Pries G."/>
            <person name="Saski C."/>
            <person name="Simmons J."/>
            <person name="Soderlund C."/>
            <person name="Nelson W."/>
            <person name="de la Bastide M."/>
            <person name="Spiegel L."/>
            <person name="Nascimento L."/>
            <person name="Huang E."/>
            <person name="Preston R."/>
            <person name="Zutavern T."/>
            <person name="Palmer L."/>
            <person name="O'Shaughnessy A."/>
            <person name="Dike S."/>
            <person name="McCombie W.R."/>
            <person name="Minx P."/>
            <person name="Cordum H."/>
            <person name="Wilson R."/>
            <person name="Jin W."/>
            <person name="Lee H.R."/>
            <person name="Jiang J."/>
            <person name="Jackson S."/>
        </authorList>
    </citation>
    <scope>NUCLEOTIDE SEQUENCE [LARGE SCALE GENOMIC DNA]</scope>
</reference>
<dbReference type="Gene3D" id="1.10.630.10">
    <property type="entry name" value="Cytochrome P450"/>
    <property type="match status" value="1"/>
</dbReference>
<reference evidence="4" key="2">
    <citation type="submission" date="2006-06" db="EMBL/GenBank/DDBJ databases">
        <authorList>
            <person name="Buell R."/>
            <person name="Wing R.A."/>
            <person name="McCombie W.A."/>
            <person name="Ouyang S."/>
        </authorList>
    </citation>
    <scope>NUCLEOTIDE SEQUENCE</scope>
</reference>
<evidence type="ECO:0000256" key="3">
    <source>
        <dbReference type="ARBA" id="ARBA00023004"/>
    </source>
</evidence>
<comment type="similarity">
    <text evidence="1">Belongs to the cytochrome P450 family.</text>
</comment>
<dbReference type="SUPFAM" id="SSF48264">
    <property type="entry name" value="Cytochrome P450"/>
    <property type="match status" value="1"/>
</dbReference>
<dbReference type="AlphaFoldDB" id="A0A5S6R8E1"/>
<accession>Q10I15</accession>
<keyword evidence="2" id="KW-0479">Metal-binding</keyword>
<accession>A0A5S6R8E1</accession>
<evidence type="ECO:0000313" key="4">
    <source>
        <dbReference type="EMBL" id="ABF97175.1"/>
    </source>
</evidence>
<sequence>MAALNHQPHTPRRLRRPHLLEPAPKEPQQPPQAAARPDEAPHHRQPAPDRPSAAPEPGGAGGVARLGTVSVVVLSSPKAAREALKVHDPECCSRSPSAGPRMLSYGYKDVAFSPYSNYVRNMRKLFVVELLSMRRVQAACYGPF</sequence>
<accession>Q9AYB1</accession>
<evidence type="ECO:0000256" key="2">
    <source>
        <dbReference type="ARBA" id="ARBA00022723"/>
    </source>
</evidence>
<dbReference type="PANTHER" id="PTHR47955:SF11">
    <property type="entry name" value="4-HYDROXYPHENYLACETALDEHYDE OXIME MONOOXYGENASE"/>
    <property type="match status" value="1"/>
</dbReference>
<name>A0A5S6R8E1_ORYSJ</name>